<dbReference type="InterPro" id="IPR005017">
    <property type="entry name" value="OMPP1/FadL/TodX"/>
</dbReference>
<evidence type="ECO:0000256" key="2">
    <source>
        <dbReference type="ARBA" id="ARBA00008163"/>
    </source>
</evidence>
<dbReference type="Gene3D" id="2.40.160.60">
    <property type="entry name" value="Outer membrane protein transport protein (OMPP1/FadL/TodX)"/>
    <property type="match status" value="1"/>
</dbReference>
<evidence type="ECO:0000256" key="1">
    <source>
        <dbReference type="ARBA" id="ARBA00004571"/>
    </source>
</evidence>
<keyword evidence="6" id="KW-0472">Membrane</keyword>
<evidence type="ECO:0000256" key="8">
    <source>
        <dbReference type="SAM" id="SignalP"/>
    </source>
</evidence>
<keyword evidence="5 8" id="KW-0732">Signal</keyword>
<keyword evidence="7" id="KW-0998">Cell outer membrane</keyword>
<dbReference type="PANTHER" id="PTHR35093">
    <property type="entry name" value="OUTER MEMBRANE PROTEIN NMB0088-RELATED"/>
    <property type="match status" value="1"/>
</dbReference>
<protein>
    <submittedName>
        <fullName evidence="9">Outer membrane protein transport protein</fullName>
    </submittedName>
</protein>
<evidence type="ECO:0000256" key="6">
    <source>
        <dbReference type="ARBA" id="ARBA00023136"/>
    </source>
</evidence>
<dbReference type="RefSeq" id="WP_202336951.1">
    <property type="nucleotide sequence ID" value="NZ_CP068439.1"/>
</dbReference>
<evidence type="ECO:0000256" key="5">
    <source>
        <dbReference type="ARBA" id="ARBA00022729"/>
    </source>
</evidence>
<evidence type="ECO:0000256" key="4">
    <source>
        <dbReference type="ARBA" id="ARBA00022692"/>
    </source>
</evidence>
<proteinExistence type="inferred from homology"/>
<sequence length="509" mass="56079">MNKILFFIIAVLTLSALSAQNTTDGLRYSTEQNIGTARFTGLSGAMGSLGGDFSAINVNPAGGAVFLNSNLMFSTNLFDVENEANYFGNSEKSITDDINFNQLGGIFVINNSNGDAAFRKFTIGVNYDVTKNFENEMYIAGTGNTSIGSFFLEQAQGIPLNLLQLQSGETISSLYRYLGETEGTTAQNAFLGYQAFLFDPLEPNDLSNVSYTSNIAAGNFNQEYLYLSQGYNSKFSINLATQVDNNLFFGVNINTYTIDFDQSSFLLETNNNAGSTVNRVGFENNLSVNGAGVSAQIGAIAKVAENFRLGLSFDSPTWYQISEETTQYLESRRLFEGQAITEIVNPRVINVYEDYTLRTPAKVTASAAYVFGQNGLISFDYSYKDYSTIDFSPDQDYFDPFFSDLNNTIENTLTGAASYKAGAEYRINQLSLRGGFHYEETPYKNSEILGELIGFSVGAGYNFGRYTCDIAYSRAEQERSQQLYSVGLTDAANINTIYSNLVFSLGYHF</sequence>
<feature type="signal peptide" evidence="8">
    <location>
        <begin position="1"/>
        <end position="18"/>
    </location>
</feature>
<dbReference type="EMBL" id="CP068439">
    <property type="protein sequence ID" value="QQX77048.1"/>
    <property type="molecule type" value="Genomic_DNA"/>
</dbReference>
<reference evidence="9 10" key="1">
    <citation type="submission" date="2021-01" db="EMBL/GenBank/DDBJ databases">
        <title>Aequorivita sp. strain KX20305, a bacterium isolated from the sediment collected at a cold seep field in South China Sea.</title>
        <authorList>
            <person name="Zhang H."/>
            <person name="Li C."/>
        </authorList>
    </citation>
    <scope>NUCLEOTIDE SEQUENCE [LARGE SCALE GENOMIC DNA]</scope>
    <source>
        <strain evidence="9 10">KX20305</strain>
    </source>
</reference>
<gene>
    <name evidence="9" type="ORF">JK629_01870</name>
</gene>
<evidence type="ECO:0000256" key="3">
    <source>
        <dbReference type="ARBA" id="ARBA00022452"/>
    </source>
</evidence>
<evidence type="ECO:0000256" key="7">
    <source>
        <dbReference type="ARBA" id="ARBA00023237"/>
    </source>
</evidence>
<name>A0ABX7DU17_9FLAO</name>
<keyword evidence="10" id="KW-1185">Reference proteome</keyword>
<evidence type="ECO:0000313" key="9">
    <source>
        <dbReference type="EMBL" id="QQX77048.1"/>
    </source>
</evidence>
<dbReference type="PANTHER" id="PTHR35093:SF8">
    <property type="entry name" value="OUTER MEMBRANE PROTEIN NMB0088-RELATED"/>
    <property type="match status" value="1"/>
</dbReference>
<comment type="subcellular location">
    <subcellularLocation>
        <location evidence="1">Cell outer membrane</location>
        <topology evidence="1">Multi-pass membrane protein</topology>
    </subcellularLocation>
</comment>
<feature type="chain" id="PRO_5046484272" evidence="8">
    <location>
        <begin position="19"/>
        <end position="509"/>
    </location>
</feature>
<accession>A0ABX7DU17</accession>
<keyword evidence="4" id="KW-0812">Transmembrane</keyword>
<dbReference type="Proteomes" id="UP000629420">
    <property type="component" value="Chromosome"/>
</dbReference>
<dbReference type="SUPFAM" id="SSF56935">
    <property type="entry name" value="Porins"/>
    <property type="match status" value="1"/>
</dbReference>
<keyword evidence="3" id="KW-1134">Transmembrane beta strand</keyword>
<comment type="similarity">
    <text evidence="2">Belongs to the OmpP1/FadL family.</text>
</comment>
<evidence type="ECO:0000313" key="10">
    <source>
        <dbReference type="Proteomes" id="UP000629420"/>
    </source>
</evidence>
<organism evidence="9 10">
    <name type="scientific">Aequorivita iocasae</name>
    <dbReference type="NCBI Taxonomy" id="2803865"/>
    <lineage>
        <taxon>Bacteria</taxon>
        <taxon>Pseudomonadati</taxon>
        <taxon>Bacteroidota</taxon>
        <taxon>Flavobacteriia</taxon>
        <taxon>Flavobacteriales</taxon>
        <taxon>Flavobacteriaceae</taxon>
        <taxon>Aequorivita</taxon>
    </lineage>
</organism>